<proteinExistence type="predicted"/>
<evidence type="ECO:0000313" key="3">
    <source>
        <dbReference type="Proteomes" id="UP000597762"/>
    </source>
</evidence>
<reference evidence="2" key="1">
    <citation type="submission" date="2021-01" db="EMBL/GenBank/DDBJ databases">
        <authorList>
            <person name="Li R."/>
            <person name="Bekaert M."/>
        </authorList>
    </citation>
    <scope>NUCLEOTIDE SEQUENCE</scope>
    <source>
        <strain evidence="2">Farmed</strain>
    </source>
</reference>
<comment type="caution">
    <text evidence="2">The sequence shown here is derived from an EMBL/GenBank/DDBJ whole genome shotgun (WGS) entry which is preliminary data.</text>
</comment>
<sequence length="245" mass="28767">MAENSITVNLISFLHIYIVFSFVFKRFFMFIYIYSFIIIHFFLFHSFFSSLLFYVFSIHFFFFLLIFDLKTFSFFFCSLSFPLVFGSKLWSFYTSFSYFFVSLIQKSVFSFFSFALFFSHPFSSKVYSFFLSPNFNSFSLLLFQNLFSCFLTYFIICLSFKKALSLSLSPSIAFQNPLVSILILCFSFLLFILSYNTCFFFLPQLPSTKATIFPPHRKTLFTAAVTPSSQQASAPASFLSIQYLY</sequence>
<keyword evidence="3" id="KW-1185">Reference proteome</keyword>
<feature type="transmembrane region" description="Helical" evidence="1">
    <location>
        <begin position="138"/>
        <end position="160"/>
    </location>
</feature>
<keyword evidence="1" id="KW-1133">Transmembrane helix</keyword>
<accession>A0A812ELH1</accession>
<gene>
    <name evidence="2" type="ORF">SPHA_77920</name>
</gene>
<evidence type="ECO:0000313" key="2">
    <source>
        <dbReference type="EMBL" id="CAE1328340.1"/>
    </source>
</evidence>
<feature type="transmembrane region" description="Helical" evidence="1">
    <location>
        <begin position="181"/>
        <end position="202"/>
    </location>
</feature>
<evidence type="ECO:0000256" key="1">
    <source>
        <dbReference type="SAM" id="Phobius"/>
    </source>
</evidence>
<protein>
    <submittedName>
        <fullName evidence="2">Uncharacterized protein</fullName>
    </submittedName>
</protein>
<feature type="transmembrane region" description="Helical" evidence="1">
    <location>
        <begin position="60"/>
        <end position="84"/>
    </location>
</feature>
<keyword evidence="1" id="KW-0472">Membrane</keyword>
<feature type="transmembrane region" description="Helical" evidence="1">
    <location>
        <begin position="6"/>
        <end position="24"/>
    </location>
</feature>
<organism evidence="2 3">
    <name type="scientific">Acanthosepion pharaonis</name>
    <name type="common">Pharaoh cuttlefish</name>
    <name type="synonym">Sepia pharaonis</name>
    <dbReference type="NCBI Taxonomy" id="158019"/>
    <lineage>
        <taxon>Eukaryota</taxon>
        <taxon>Metazoa</taxon>
        <taxon>Spiralia</taxon>
        <taxon>Lophotrochozoa</taxon>
        <taxon>Mollusca</taxon>
        <taxon>Cephalopoda</taxon>
        <taxon>Coleoidea</taxon>
        <taxon>Decapodiformes</taxon>
        <taxon>Sepiida</taxon>
        <taxon>Sepiina</taxon>
        <taxon>Sepiidae</taxon>
        <taxon>Acanthosepion</taxon>
    </lineage>
</organism>
<dbReference type="EMBL" id="CAHIKZ030005525">
    <property type="protein sequence ID" value="CAE1328340.1"/>
    <property type="molecule type" value="Genomic_DNA"/>
</dbReference>
<dbReference type="Proteomes" id="UP000597762">
    <property type="component" value="Unassembled WGS sequence"/>
</dbReference>
<dbReference type="AlphaFoldDB" id="A0A812ELH1"/>
<keyword evidence="1" id="KW-0812">Transmembrane</keyword>
<name>A0A812ELH1_ACAPH</name>